<gene>
    <name evidence="1" type="ORF">DARMORV10_C01P18490.1</name>
</gene>
<accession>A0A816RJC6</accession>
<organism evidence="1">
    <name type="scientific">Brassica napus</name>
    <name type="common">Rape</name>
    <dbReference type="NCBI Taxonomy" id="3708"/>
    <lineage>
        <taxon>Eukaryota</taxon>
        <taxon>Viridiplantae</taxon>
        <taxon>Streptophyta</taxon>
        <taxon>Embryophyta</taxon>
        <taxon>Tracheophyta</taxon>
        <taxon>Spermatophyta</taxon>
        <taxon>Magnoliopsida</taxon>
        <taxon>eudicotyledons</taxon>
        <taxon>Gunneridae</taxon>
        <taxon>Pentapetalae</taxon>
        <taxon>rosids</taxon>
        <taxon>malvids</taxon>
        <taxon>Brassicales</taxon>
        <taxon>Brassicaceae</taxon>
        <taxon>Brassiceae</taxon>
        <taxon>Brassica</taxon>
    </lineage>
</organism>
<protein>
    <submittedName>
        <fullName evidence="1">(rape) hypothetical protein</fullName>
    </submittedName>
</protein>
<dbReference type="AlphaFoldDB" id="A0A816RJC6"/>
<evidence type="ECO:0000313" key="1">
    <source>
        <dbReference type="EMBL" id="CAF2071098.1"/>
    </source>
</evidence>
<reference evidence="1" key="1">
    <citation type="submission" date="2021-01" db="EMBL/GenBank/DDBJ databases">
        <authorList>
            <consortium name="Genoscope - CEA"/>
            <person name="William W."/>
        </authorList>
    </citation>
    <scope>NUCLEOTIDE SEQUENCE</scope>
</reference>
<sequence>MICLCVFPKTYEQCEFRIFVSILIIKELQIKFPQPPYFVLLSQLFLNPSIVVSFHHSYLKKTIESKLQS</sequence>
<proteinExistence type="predicted"/>
<dbReference type="EMBL" id="HG994365">
    <property type="protein sequence ID" value="CAF2071098.1"/>
    <property type="molecule type" value="Genomic_DNA"/>
</dbReference>
<dbReference type="Proteomes" id="UP001295469">
    <property type="component" value="Chromosome C01"/>
</dbReference>
<name>A0A816RJC6_BRANA</name>